<dbReference type="PROSITE" id="PS50157">
    <property type="entry name" value="ZINC_FINGER_C2H2_2"/>
    <property type="match status" value="4"/>
</dbReference>
<comment type="caution">
    <text evidence="8">The sequence shown here is derived from an EMBL/GenBank/DDBJ whole genome shotgun (WGS) entry which is preliminary data.</text>
</comment>
<keyword evidence="6" id="KW-0539">Nucleus</keyword>
<dbReference type="FunFam" id="3.30.160.60:FF:003568">
    <property type="entry name" value="Predicted protein"/>
    <property type="match status" value="1"/>
</dbReference>
<gene>
    <name evidence="8" type="ORF">PACLA_8A085337</name>
</gene>
<evidence type="ECO:0000313" key="9">
    <source>
        <dbReference type="Proteomes" id="UP001152795"/>
    </source>
</evidence>
<dbReference type="SMART" id="SM00355">
    <property type="entry name" value="ZnF_C2H2"/>
    <property type="match status" value="4"/>
</dbReference>
<proteinExistence type="predicted"/>
<dbReference type="InterPro" id="IPR027756">
    <property type="entry name" value="Ovo-like"/>
</dbReference>
<accession>A0A7D9EF20</accession>
<evidence type="ECO:0000256" key="2">
    <source>
        <dbReference type="ARBA" id="ARBA00022723"/>
    </source>
</evidence>
<dbReference type="Pfam" id="PF00096">
    <property type="entry name" value="zf-C2H2"/>
    <property type="match status" value="2"/>
</dbReference>
<evidence type="ECO:0000256" key="4">
    <source>
        <dbReference type="ARBA" id="ARBA00022771"/>
    </source>
</evidence>
<dbReference type="PANTHER" id="PTHR10032">
    <property type="entry name" value="ZINC FINGER PROTEIN WITH KRAB AND SCAN DOMAINS"/>
    <property type="match status" value="1"/>
</dbReference>
<dbReference type="GO" id="GO:0008270">
    <property type="term" value="F:zinc ion binding"/>
    <property type="evidence" value="ECO:0007669"/>
    <property type="project" value="UniProtKB-KW"/>
</dbReference>
<keyword evidence="4" id="KW-0863">Zinc-finger</keyword>
<feature type="compositionally biased region" description="Basic and acidic residues" evidence="7">
    <location>
        <begin position="17"/>
        <end position="46"/>
    </location>
</feature>
<dbReference type="GO" id="GO:0005634">
    <property type="term" value="C:nucleus"/>
    <property type="evidence" value="ECO:0007669"/>
    <property type="project" value="UniProtKB-SubCell"/>
</dbReference>
<comment type="subcellular location">
    <subcellularLocation>
        <location evidence="1">Nucleus</location>
    </subcellularLocation>
</comment>
<reference evidence="8" key="1">
    <citation type="submission" date="2020-04" db="EMBL/GenBank/DDBJ databases">
        <authorList>
            <person name="Alioto T."/>
            <person name="Alioto T."/>
            <person name="Gomez Garrido J."/>
        </authorList>
    </citation>
    <scope>NUCLEOTIDE SEQUENCE</scope>
    <source>
        <strain evidence="8">A484AB</strain>
    </source>
</reference>
<dbReference type="GO" id="GO:0000981">
    <property type="term" value="F:DNA-binding transcription factor activity, RNA polymerase II-specific"/>
    <property type="evidence" value="ECO:0007669"/>
    <property type="project" value="TreeGrafter"/>
</dbReference>
<keyword evidence="3" id="KW-0677">Repeat</keyword>
<dbReference type="AlphaFoldDB" id="A0A7D9EF20"/>
<evidence type="ECO:0000256" key="3">
    <source>
        <dbReference type="ARBA" id="ARBA00022737"/>
    </source>
</evidence>
<dbReference type="Gene3D" id="3.30.160.60">
    <property type="entry name" value="Classic Zinc Finger"/>
    <property type="match status" value="3"/>
</dbReference>
<dbReference type="FunFam" id="3.30.160.60:FF:000452">
    <property type="entry name" value="Transcription factor Ovo-like 2"/>
    <property type="match status" value="1"/>
</dbReference>
<dbReference type="EMBL" id="CACRXK020006244">
    <property type="protein sequence ID" value="CAB4008836.1"/>
    <property type="molecule type" value="Genomic_DNA"/>
</dbReference>
<evidence type="ECO:0000256" key="1">
    <source>
        <dbReference type="ARBA" id="ARBA00004123"/>
    </source>
</evidence>
<keyword evidence="2" id="KW-0479">Metal-binding</keyword>
<keyword evidence="5" id="KW-0862">Zinc</keyword>
<protein>
    <submittedName>
        <fullName evidence="8">Transcription factor Ovo-like 1</fullName>
    </submittedName>
</protein>
<dbReference type="SUPFAM" id="SSF57667">
    <property type="entry name" value="beta-beta-alpha zinc fingers"/>
    <property type="match status" value="2"/>
</dbReference>
<dbReference type="OrthoDB" id="6508643at2759"/>
<dbReference type="InterPro" id="IPR013087">
    <property type="entry name" value="Znf_C2H2_type"/>
</dbReference>
<dbReference type="PANTHER" id="PTHR10032:SF271">
    <property type="entry name" value="RH12261P-RELATED"/>
    <property type="match status" value="1"/>
</dbReference>
<evidence type="ECO:0000256" key="5">
    <source>
        <dbReference type="ARBA" id="ARBA00022833"/>
    </source>
</evidence>
<organism evidence="8 9">
    <name type="scientific">Paramuricea clavata</name>
    <name type="common">Red gorgonian</name>
    <name type="synonym">Violescent sea-whip</name>
    <dbReference type="NCBI Taxonomy" id="317549"/>
    <lineage>
        <taxon>Eukaryota</taxon>
        <taxon>Metazoa</taxon>
        <taxon>Cnidaria</taxon>
        <taxon>Anthozoa</taxon>
        <taxon>Octocorallia</taxon>
        <taxon>Malacalcyonacea</taxon>
        <taxon>Plexauridae</taxon>
        <taxon>Paramuricea</taxon>
    </lineage>
</organism>
<evidence type="ECO:0000256" key="6">
    <source>
        <dbReference type="ARBA" id="ARBA00023242"/>
    </source>
</evidence>
<dbReference type="PROSITE" id="PS00028">
    <property type="entry name" value="ZINC_FINGER_C2H2_1"/>
    <property type="match status" value="4"/>
</dbReference>
<dbReference type="Pfam" id="PF13465">
    <property type="entry name" value="zf-H2C2_2"/>
    <property type="match status" value="1"/>
</dbReference>
<dbReference type="GO" id="GO:0000978">
    <property type="term" value="F:RNA polymerase II cis-regulatory region sequence-specific DNA binding"/>
    <property type="evidence" value="ECO:0007669"/>
    <property type="project" value="TreeGrafter"/>
</dbReference>
<dbReference type="FunFam" id="3.30.160.60:FF:000112">
    <property type="entry name" value="Mds1 and evi1 complex locus protein"/>
    <property type="match status" value="1"/>
</dbReference>
<name>A0A7D9EF20_PARCT</name>
<keyword evidence="9" id="KW-1185">Reference proteome</keyword>
<dbReference type="Proteomes" id="UP001152795">
    <property type="component" value="Unassembled WGS sequence"/>
</dbReference>
<evidence type="ECO:0000313" key="8">
    <source>
        <dbReference type="EMBL" id="CAB4008836.1"/>
    </source>
</evidence>
<dbReference type="InterPro" id="IPR036236">
    <property type="entry name" value="Znf_C2H2_sf"/>
</dbReference>
<sequence>MPKSFLVKQRKICKQLKEDDLKRYSDEDSTEEKSEPEVEAQREGRKVNHGSPKNLTKVKEIKDVDNEKVTQSSISNHVRHLFQAGTTPIYVFSNHQPIRADHVTTPIPVQYVHPNFCYPQYIHYDTILPTRVLPKEQIPPAADAISGQNRMRNGKTDSSTLPLSITTNTVPLTNGNAVTAPQILQQHLIMENDGKEKKYECHVCKSTFALQRLLNRHMKTHSFYKRYQCPYCDKGFNDTFDLKRHVRTHTGIKPFKCNLCDKAFTQRCSLEAHKTRVHGVVYEYGFRERRAKLFVCEDCGETFQESGDYMKHLQEKHPESAAKTRFKRSLATKMAKARRVEMEAS</sequence>
<feature type="region of interest" description="Disordered" evidence="7">
    <location>
        <begin position="17"/>
        <end position="54"/>
    </location>
</feature>
<evidence type="ECO:0000256" key="7">
    <source>
        <dbReference type="SAM" id="MobiDB-lite"/>
    </source>
</evidence>